<keyword evidence="6" id="KW-0769">Symport</keyword>
<dbReference type="PROSITE" id="PS50283">
    <property type="entry name" value="NA_SOLUT_SYMP_3"/>
    <property type="match status" value="1"/>
</dbReference>
<evidence type="ECO:0000256" key="8">
    <source>
        <dbReference type="ARBA" id="ARBA00023136"/>
    </source>
</evidence>
<dbReference type="GO" id="GO:0015123">
    <property type="term" value="F:acetate transmembrane transporter activity"/>
    <property type="evidence" value="ECO:0007669"/>
    <property type="project" value="TreeGrafter"/>
</dbReference>
<keyword evidence="8 10" id="KW-0472">Membrane</keyword>
<feature type="transmembrane region" description="Helical" evidence="10">
    <location>
        <begin position="450"/>
        <end position="469"/>
    </location>
</feature>
<feature type="transmembrane region" description="Helical" evidence="10">
    <location>
        <begin position="200"/>
        <end position="219"/>
    </location>
</feature>
<dbReference type="GO" id="GO:0006847">
    <property type="term" value="P:plasma membrane acetate transport"/>
    <property type="evidence" value="ECO:0007669"/>
    <property type="project" value="TreeGrafter"/>
</dbReference>
<feature type="transmembrane region" description="Helical" evidence="10">
    <location>
        <begin position="20"/>
        <end position="40"/>
    </location>
</feature>
<feature type="transmembrane region" description="Helical" evidence="10">
    <location>
        <begin position="90"/>
        <end position="111"/>
    </location>
</feature>
<evidence type="ECO:0000256" key="9">
    <source>
        <dbReference type="RuleBase" id="RU362091"/>
    </source>
</evidence>
<evidence type="ECO:0000256" key="7">
    <source>
        <dbReference type="ARBA" id="ARBA00022989"/>
    </source>
</evidence>
<feature type="transmembrane region" description="Helical" evidence="10">
    <location>
        <begin position="169"/>
        <end position="188"/>
    </location>
</feature>
<name>A0A4R9AZT9_9MICO</name>
<feature type="transmembrane region" description="Helical" evidence="10">
    <location>
        <begin position="61"/>
        <end position="84"/>
    </location>
</feature>
<feature type="transmembrane region" description="Helical" evidence="10">
    <location>
        <begin position="132"/>
        <end position="149"/>
    </location>
</feature>
<evidence type="ECO:0000256" key="5">
    <source>
        <dbReference type="ARBA" id="ARBA00022692"/>
    </source>
</evidence>
<keyword evidence="7 10" id="KW-1133">Transmembrane helix</keyword>
<evidence type="ECO:0000256" key="10">
    <source>
        <dbReference type="SAM" id="Phobius"/>
    </source>
</evidence>
<evidence type="ECO:0000256" key="1">
    <source>
        <dbReference type="ARBA" id="ARBA00004651"/>
    </source>
</evidence>
<feature type="transmembrane region" description="Helical" evidence="10">
    <location>
        <begin position="255"/>
        <end position="277"/>
    </location>
</feature>
<dbReference type="AlphaFoldDB" id="A0A4R9AZT9"/>
<evidence type="ECO:0000256" key="2">
    <source>
        <dbReference type="ARBA" id="ARBA00006434"/>
    </source>
</evidence>
<keyword evidence="4" id="KW-1003">Cell membrane</keyword>
<keyword evidence="12" id="KW-1185">Reference proteome</keyword>
<proteinExistence type="inferred from homology"/>
<protein>
    <submittedName>
        <fullName evidence="11">Cation/acetate symporter ActP</fullName>
    </submittedName>
</protein>
<dbReference type="GO" id="GO:0015293">
    <property type="term" value="F:symporter activity"/>
    <property type="evidence" value="ECO:0007669"/>
    <property type="project" value="UniProtKB-KW"/>
</dbReference>
<comment type="caution">
    <text evidence="11">The sequence shown here is derived from an EMBL/GenBank/DDBJ whole genome shotgun (WGS) entry which is preliminary data.</text>
</comment>
<organism evidence="11 12">
    <name type="scientific">Cryobacterium gelidum</name>
    <dbReference type="NCBI Taxonomy" id="1259164"/>
    <lineage>
        <taxon>Bacteria</taxon>
        <taxon>Bacillati</taxon>
        <taxon>Actinomycetota</taxon>
        <taxon>Actinomycetes</taxon>
        <taxon>Micrococcales</taxon>
        <taxon>Microbacteriaceae</taxon>
        <taxon>Cryobacterium</taxon>
    </lineage>
</organism>
<dbReference type="PANTHER" id="PTHR48086">
    <property type="entry name" value="SODIUM/PROLINE SYMPORTER-RELATED"/>
    <property type="match status" value="1"/>
</dbReference>
<comment type="similarity">
    <text evidence="2 9">Belongs to the sodium:solute symporter (SSF) (TC 2.A.21) family.</text>
</comment>
<dbReference type="GO" id="GO:0005886">
    <property type="term" value="C:plasma membrane"/>
    <property type="evidence" value="ECO:0007669"/>
    <property type="project" value="UniProtKB-SubCell"/>
</dbReference>
<feature type="transmembrane region" description="Helical" evidence="10">
    <location>
        <begin position="341"/>
        <end position="370"/>
    </location>
</feature>
<dbReference type="InterPro" id="IPR001734">
    <property type="entry name" value="Na/solute_symporter"/>
</dbReference>
<dbReference type="RefSeq" id="WP_134464404.1">
    <property type="nucleotide sequence ID" value="NZ_SOHL01000008.1"/>
</dbReference>
<dbReference type="PANTHER" id="PTHR48086:SF6">
    <property type="entry name" value="CATION_ACETATE SYMPORTER ACTP"/>
    <property type="match status" value="1"/>
</dbReference>
<dbReference type="Pfam" id="PF00474">
    <property type="entry name" value="SSF"/>
    <property type="match status" value="1"/>
</dbReference>
<comment type="subcellular location">
    <subcellularLocation>
        <location evidence="1">Cell membrane</location>
        <topology evidence="1">Multi-pass membrane protein</topology>
    </subcellularLocation>
</comment>
<dbReference type="EMBL" id="SOHL01000008">
    <property type="protein sequence ID" value="TFD72584.1"/>
    <property type="molecule type" value="Genomic_DNA"/>
</dbReference>
<dbReference type="Gene3D" id="1.20.1730.10">
    <property type="entry name" value="Sodium/glucose cotransporter"/>
    <property type="match status" value="1"/>
</dbReference>
<feature type="transmembrane region" description="Helical" evidence="10">
    <location>
        <begin position="481"/>
        <end position="505"/>
    </location>
</feature>
<dbReference type="InterPro" id="IPR038377">
    <property type="entry name" value="Na/Glc_symporter_sf"/>
</dbReference>
<feature type="transmembrane region" description="Helical" evidence="10">
    <location>
        <begin position="289"/>
        <end position="314"/>
    </location>
</feature>
<dbReference type="Proteomes" id="UP000297983">
    <property type="component" value="Unassembled WGS sequence"/>
</dbReference>
<keyword evidence="5 10" id="KW-0812">Transmembrane</keyword>
<evidence type="ECO:0000256" key="4">
    <source>
        <dbReference type="ARBA" id="ARBA00022475"/>
    </source>
</evidence>
<feature type="transmembrane region" description="Helical" evidence="10">
    <location>
        <begin position="415"/>
        <end position="438"/>
    </location>
</feature>
<sequence>MNTLHFLATAVKPVENNPVLNISIFLAFVAVTLIIVIRSGRNNKTAADYYAGGRSFTGPQNGFAIAGDYLSAASFLGIVGAIAVTGYDGFMYSIGFLVAWLVALLLVAELMRNTAKFTMADVLSFRLKQGPVRVAAATTTLAVCFFYLLAQMAGAGGLVSLLLGINDKLGQSIVVTIVGGLMIVYVLVGGMKGTTWVQIVKAFLLIIGALAMSVWVMAINGFNLSTLLDSAVALSTAGDAILAPGLKYGANPLDFISLALALVLGTAGLPHVLMRFYTVPTAKEARRSVVWAIWLIGAFYIFTLVLGFGAASLVGADTVLAAPGGVNSAAPLLALALGGPLLLGFISAIAFATILAVVAGITITAATSFAHDIYGSVIKKGKGNPDDEVKIARRTVVVIGILAIAGGIGVQGQNIAFLVALAFAVAASANLPTILYSLFWRRFTTRGAVWSMYGGLSSAVLLIIFSPVFSGTDTSMFGADVNFAIFPLSNPGIVSIPLGFFLGWLGSVTSTTKESPKLAAEMAVRSLTGHGAEKAVEH</sequence>
<evidence type="ECO:0000256" key="3">
    <source>
        <dbReference type="ARBA" id="ARBA00022448"/>
    </source>
</evidence>
<keyword evidence="3" id="KW-0813">Transport</keyword>
<reference evidence="11 12" key="1">
    <citation type="submission" date="2019-03" db="EMBL/GenBank/DDBJ databases">
        <title>Genomics of glacier-inhabiting Cryobacterium strains.</title>
        <authorList>
            <person name="Liu Q."/>
            <person name="Xin Y.-H."/>
        </authorList>
    </citation>
    <scope>NUCLEOTIDE SEQUENCE [LARGE SCALE GENOMIC DNA]</scope>
    <source>
        <strain evidence="11 12">Hz16</strain>
    </source>
</reference>
<evidence type="ECO:0000313" key="12">
    <source>
        <dbReference type="Proteomes" id="UP000297983"/>
    </source>
</evidence>
<accession>A0A4R9AZT9</accession>
<dbReference type="InterPro" id="IPR050277">
    <property type="entry name" value="Sodium:Solute_Symporter"/>
</dbReference>
<feature type="transmembrane region" description="Helical" evidence="10">
    <location>
        <begin position="391"/>
        <end position="409"/>
    </location>
</feature>
<gene>
    <name evidence="11" type="primary">actP</name>
    <name evidence="11" type="ORF">E3T50_04425</name>
</gene>
<dbReference type="CDD" id="cd11480">
    <property type="entry name" value="SLC5sbd_u4"/>
    <property type="match status" value="1"/>
</dbReference>
<evidence type="ECO:0000313" key="11">
    <source>
        <dbReference type="EMBL" id="TFD72584.1"/>
    </source>
</evidence>
<evidence type="ECO:0000256" key="6">
    <source>
        <dbReference type="ARBA" id="ARBA00022847"/>
    </source>
</evidence>